<proteinExistence type="predicted"/>
<protein>
    <submittedName>
        <fullName evidence="2">Uncharacterized protein</fullName>
    </submittedName>
</protein>
<keyword evidence="3" id="KW-1185">Reference proteome</keyword>
<sequence>MDCIVHGVTKSQTQLGDFHFSLLFMTLSLHPFRIFFLASAILIMIYVGMDLFGFIFSGALYTSSTWISVSFFRFRMFSPIISPNTFLTLFCLFFFWDLCYVNVGTIDVVPEVP</sequence>
<dbReference type="EMBL" id="OX459969">
    <property type="protein sequence ID" value="CAI9173095.1"/>
    <property type="molecule type" value="Genomic_DNA"/>
</dbReference>
<accession>A0ABN8ZGY9</accession>
<gene>
    <name evidence="2" type="ORF">MRATA1EN1_LOCUS22057</name>
</gene>
<feature type="transmembrane region" description="Helical" evidence="1">
    <location>
        <begin position="84"/>
        <end position="103"/>
    </location>
</feature>
<evidence type="ECO:0000313" key="2">
    <source>
        <dbReference type="EMBL" id="CAI9173095.1"/>
    </source>
</evidence>
<name>A0ABN8ZGY9_RANTA</name>
<organism evidence="2 3">
    <name type="scientific">Rangifer tarandus platyrhynchus</name>
    <name type="common">Svalbard reindeer</name>
    <dbReference type="NCBI Taxonomy" id="3082113"/>
    <lineage>
        <taxon>Eukaryota</taxon>
        <taxon>Metazoa</taxon>
        <taxon>Chordata</taxon>
        <taxon>Craniata</taxon>
        <taxon>Vertebrata</taxon>
        <taxon>Euteleostomi</taxon>
        <taxon>Mammalia</taxon>
        <taxon>Eutheria</taxon>
        <taxon>Laurasiatheria</taxon>
        <taxon>Artiodactyla</taxon>
        <taxon>Ruminantia</taxon>
        <taxon>Pecora</taxon>
        <taxon>Cervidae</taxon>
        <taxon>Odocoileinae</taxon>
        <taxon>Rangifer</taxon>
    </lineage>
</organism>
<feature type="transmembrane region" description="Helical" evidence="1">
    <location>
        <begin position="20"/>
        <end position="45"/>
    </location>
</feature>
<keyword evidence="1" id="KW-0812">Transmembrane</keyword>
<evidence type="ECO:0000256" key="1">
    <source>
        <dbReference type="SAM" id="Phobius"/>
    </source>
</evidence>
<keyword evidence="1" id="KW-1133">Transmembrane helix</keyword>
<dbReference type="Proteomes" id="UP001176941">
    <property type="component" value="Chromosome 33"/>
</dbReference>
<keyword evidence="1" id="KW-0472">Membrane</keyword>
<evidence type="ECO:0000313" key="3">
    <source>
        <dbReference type="Proteomes" id="UP001176941"/>
    </source>
</evidence>
<reference evidence="2" key="1">
    <citation type="submission" date="2023-04" db="EMBL/GenBank/DDBJ databases">
        <authorList>
            <consortium name="ELIXIR-Norway"/>
        </authorList>
    </citation>
    <scope>NUCLEOTIDE SEQUENCE [LARGE SCALE GENOMIC DNA]</scope>
</reference>